<evidence type="ECO:0000256" key="5">
    <source>
        <dbReference type="ARBA" id="ARBA00022917"/>
    </source>
</evidence>
<dbReference type="InterPro" id="IPR009001">
    <property type="entry name" value="Transl_elong_EF1A/Init_IF2_C"/>
</dbReference>
<dbReference type="Gene3D" id="1.10.10.2770">
    <property type="match status" value="1"/>
</dbReference>
<evidence type="ECO:0000259" key="10">
    <source>
        <dbReference type="PROSITE" id="PS51722"/>
    </source>
</evidence>
<dbReference type="GO" id="GO:0001514">
    <property type="term" value="P:selenocysteine incorporation"/>
    <property type="evidence" value="ECO:0007669"/>
    <property type="project" value="InterPro"/>
</dbReference>
<dbReference type="GO" id="GO:0003924">
    <property type="term" value="F:GTPase activity"/>
    <property type="evidence" value="ECO:0007669"/>
    <property type="project" value="InterPro"/>
</dbReference>
<dbReference type="GO" id="GO:0005737">
    <property type="term" value="C:cytoplasm"/>
    <property type="evidence" value="ECO:0007669"/>
    <property type="project" value="UniProtKB-SubCell"/>
</dbReference>
<evidence type="ECO:0000313" key="11">
    <source>
        <dbReference type="EMBL" id="CAA9567628.1"/>
    </source>
</evidence>
<evidence type="ECO:0000256" key="7">
    <source>
        <dbReference type="ARBA" id="ARBA00025526"/>
    </source>
</evidence>
<dbReference type="GO" id="GO:0003746">
    <property type="term" value="F:translation elongation factor activity"/>
    <property type="evidence" value="ECO:0007669"/>
    <property type="project" value="UniProtKB-KW"/>
</dbReference>
<dbReference type="InterPro" id="IPR004535">
    <property type="entry name" value="Transl_elong_SelB"/>
</dbReference>
<protein>
    <recommendedName>
        <fullName evidence="2">Selenocysteine-specific elongation factor</fullName>
    </recommendedName>
    <alternativeName>
        <fullName evidence="8">SelB translation factor</fullName>
    </alternativeName>
</protein>
<dbReference type="Pfam" id="PF09107">
    <property type="entry name" value="WHD_3rd_SelB"/>
    <property type="match status" value="1"/>
</dbReference>
<evidence type="ECO:0000256" key="3">
    <source>
        <dbReference type="ARBA" id="ARBA00022490"/>
    </source>
</evidence>
<evidence type="ECO:0000256" key="1">
    <source>
        <dbReference type="ARBA" id="ARBA00004496"/>
    </source>
</evidence>
<comment type="subcellular location">
    <subcellularLocation>
        <location evidence="1">Cytoplasm</location>
    </subcellularLocation>
</comment>
<dbReference type="Gene3D" id="1.10.10.10">
    <property type="entry name" value="Winged helix-like DNA-binding domain superfamily/Winged helix DNA-binding domain"/>
    <property type="match status" value="1"/>
</dbReference>
<dbReference type="InterPro" id="IPR036390">
    <property type="entry name" value="WH_DNA-bd_sf"/>
</dbReference>
<evidence type="ECO:0000256" key="9">
    <source>
        <dbReference type="SAM" id="MobiDB-lite"/>
    </source>
</evidence>
<dbReference type="InterPro" id="IPR004161">
    <property type="entry name" value="EFTu-like_2"/>
</dbReference>
<dbReference type="SUPFAM" id="SSF52540">
    <property type="entry name" value="P-loop containing nucleoside triphosphate hydrolases"/>
    <property type="match status" value="1"/>
</dbReference>
<dbReference type="SUPFAM" id="SSF50465">
    <property type="entry name" value="EF-Tu/eEF-1alpha/eIF2-gamma C-terminal domain"/>
    <property type="match status" value="1"/>
</dbReference>
<dbReference type="FunFam" id="3.40.50.300:FF:001064">
    <property type="entry name" value="Selenocysteine-specific translation elongation factor"/>
    <property type="match status" value="1"/>
</dbReference>
<dbReference type="InterPro" id="IPR050055">
    <property type="entry name" value="EF-Tu_GTPase"/>
</dbReference>
<dbReference type="Gene3D" id="3.40.50.300">
    <property type="entry name" value="P-loop containing nucleotide triphosphate hydrolases"/>
    <property type="match status" value="1"/>
</dbReference>
<evidence type="ECO:0000256" key="2">
    <source>
        <dbReference type="ARBA" id="ARBA00015953"/>
    </source>
</evidence>
<dbReference type="InterPro" id="IPR027417">
    <property type="entry name" value="P-loop_NTPase"/>
</dbReference>
<dbReference type="Pfam" id="PF00009">
    <property type="entry name" value="GTP_EFTU"/>
    <property type="match status" value="1"/>
</dbReference>
<dbReference type="InterPro" id="IPR036388">
    <property type="entry name" value="WH-like_DNA-bd_sf"/>
</dbReference>
<feature type="domain" description="Tr-type G" evidence="10">
    <location>
        <begin position="11"/>
        <end position="188"/>
    </location>
</feature>
<dbReference type="EMBL" id="CADCWG010000216">
    <property type="protein sequence ID" value="CAA9567628.1"/>
    <property type="molecule type" value="Genomic_DNA"/>
</dbReference>
<organism evidence="11">
    <name type="scientific">uncultured Thermomicrobiales bacterium</name>
    <dbReference type="NCBI Taxonomy" id="1645740"/>
    <lineage>
        <taxon>Bacteria</taxon>
        <taxon>Pseudomonadati</taxon>
        <taxon>Thermomicrobiota</taxon>
        <taxon>Thermomicrobia</taxon>
        <taxon>Thermomicrobiales</taxon>
        <taxon>environmental samples</taxon>
    </lineage>
</organism>
<dbReference type="AlphaFoldDB" id="A0A6J4V2H6"/>
<dbReference type="Pfam" id="PF25461">
    <property type="entry name" value="Beta-barrel_SelB"/>
    <property type="match status" value="1"/>
</dbReference>
<dbReference type="PRINTS" id="PR00315">
    <property type="entry name" value="ELONGATNFCT"/>
</dbReference>
<dbReference type="PANTHER" id="PTHR43721">
    <property type="entry name" value="ELONGATION FACTOR TU-RELATED"/>
    <property type="match status" value="1"/>
</dbReference>
<dbReference type="PROSITE" id="PS51722">
    <property type="entry name" value="G_TR_2"/>
    <property type="match status" value="1"/>
</dbReference>
<accession>A0A6J4V2H6</accession>
<keyword evidence="4" id="KW-0547">Nucleotide-binding</keyword>
<evidence type="ECO:0000256" key="4">
    <source>
        <dbReference type="ARBA" id="ARBA00022741"/>
    </source>
</evidence>
<dbReference type="GO" id="GO:0003723">
    <property type="term" value="F:RNA binding"/>
    <property type="evidence" value="ECO:0007669"/>
    <property type="project" value="InterPro"/>
</dbReference>
<dbReference type="InterPro" id="IPR000795">
    <property type="entry name" value="T_Tr_GTP-bd_dom"/>
</dbReference>
<dbReference type="InterPro" id="IPR015190">
    <property type="entry name" value="Elong_fac_SelB-wing-hlx_typ-2"/>
</dbReference>
<dbReference type="Pfam" id="PF03144">
    <property type="entry name" value="GTP_EFTU_D2"/>
    <property type="match status" value="1"/>
</dbReference>
<dbReference type="SUPFAM" id="SSF50447">
    <property type="entry name" value="Translation proteins"/>
    <property type="match status" value="1"/>
</dbReference>
<dbReference type="GO" id="GO:0005525">
    <property type="term" value="F:GTP binding"/>
    <property type="evidence" value="ECO:0007669"/>
    <property type="project" value="UniProtKB-KW"/>
</dbReference>
<gene>
    <name evidence="11" type="ORF">AVDCRST_MAG49-3157</name>
</gene>
<dbReference type="Gene3D" id="2.40.30.10">
    <property type="entry name" value="Translation factors"/>
    <property type="match status" value="1"/>
</dbReference>
<keyword evidence="5" id="KW-0648">Protein biosynthesis</keyword>
<comment type="function">
    <text evidence="7">Translation factor necessary for the incorporation of selenocysteine into proteins. It probably replaces EF-Tu for the insertion of selenocysteine directed by the UGA codon. SelB binds GTP and GDP.</text>
</comment>
<reference evidence="11" key="1">
    <citation type="submission" date="2020-02" db="EMBL/GenBank/DDBJ databases">
        <authorList>
            <person name="Meier V. D."/>
        </authorList>
    </citation>
    <scope>NUCLEOTIDE SEQUENCE</scope>
    <source>
        <strain evidence="11">AVDCRST_MAG49</strain>
    </source>
</reference>
<evidence type="ECO:0000256" key="8">
    <source>
        <dbReference type="ARBA" id="ARBA00031615"/>
    </source>
</evidence>
<dbReference type="CDD" id="cd15491">
    <property type="entry name" value="selB_III"/>
    <property type="match status" value="1"/>
</dbReference>
<dbReference type="SUPFAM" id="SSF46785">
    <property type="entry name" value="Winged helix' DNA-binding domain"/>
    <property type="match status" value="2"/>
</dbReference>
<dbReference type="Pfam" id="PF09106">
    <property type="entry name" value="WHD_2nd_SelB"/>
    <property type="match status" value="1"/>
</dbReference>
<dbReference type="InterPro" id="IPR009000">
    <property type="entry name" value="Transl_B-barrel_sf"/>
</dbReference>
<sequence>MPERFLPDPSRRAFTVGTAGHVDHGKSTLVKALTGIDPDRLAEEKARAMTIDLGFAWLALPSGRDVSVVDVPGHERFIKNMLAGVGGIDAALLIVAADEGPMPQTREHLAILDLLRVERGIVVLTKRDTVDVDWLDLVSEETREAVTGTVLADAPMVAVSAQTGEGLRELRGALDAILDEAATAERPTARGPRLPVDRVFSVSGFGTVATGTLLGGELTVGQELRVYPDGRPVRVRGLQSHGAKVERARPGARTAVNLSGVAVEDLRRGDVLAPPGALVASRRLDARLRLLAGSPVTLEQNAAVDLFVGATELPARLTLLDRTELKPGDEGWVQIRFREPIAVLRGDRFIVRRPSPSETIGGGEIVDPGPVRHRRFRPEVVGALETLAAGAPDELLLQAVEAEPRERRVVHAGALATLSDAELGAIIEQLVAEGDLRVLGPAGRRDGEVRPNDYLLASPGWERLGSRMVAAVEGFHAAQPLRRGIPKEALRSRLGLAPARLFDDALATASDEGMVVDDGQSVRLPSFAIELGPERRATADRYLAAIAGAPYSPPAPDLFGLDDETLGALVDRGEVVRVAEGVVYDPKAYAALERETVALIDRDGTVTLAGFRDHFGTSRKYAQATLEHLDARRVTRRVGDQRVRGPAAEQITPRPRTPVSGDGDSGAGVPSPGQAAR</sequence>
<keyword evidence="11" id="KW-0251">Elongation factor</keyword>
<keyword evidence="3" id="KW-0963">Cytoplasm</keyword>
<name>A0A6J4V2H6_9BACT</name>
<feature type="region of interest" description="Disordered" evidence="9">
    <location>
        <begin position="636"/>
        <end position="677"/>
    </location>
</feature>
<proteinExistence type="predicted"/>
<keyword evidence="6" id="KW-0342">GTP-binding</keyword>
<dbReference type="CDD" id="cd04171">
    <property type="entry name" value="SelB"/>
    <property type="match status" value="1"/>
</dbReference>
<dbReference type="CDD" id="cd03696">
    <property type="entry name" value="SelB_II"/>
    <property type="match status" value="1"/>
</dbReference>
<dbReference type="InterPro" id="IPR057335">
    <property type="entry name" value="Beta-barrel_SelB"/>
</dbReference>
<dbReference type="NCBIfam" id="TIGR00475">
    <property type="entry name" value="selB"/>
    <property type="match status" value="1"/>
</dbReference>
<dbReference type="PANTHER" id="PTHR43721:SF22">
    <property type="entry name" value="ELONGATION FACTOR TU, MITOCHONDRIAL"/>
    <property type="match status" value="1"/>
</dbReference>
<evidence type="ECO:0000256" key="6">
    <source>
        <dbReference type="ARBA" id="ARBA00023134"/>
    </source>
</evidence>
<dbReference type="InterPro" id="IPR015191">
    <property type="entry name" value="SelB_WHD4"/>
</dbReference>